<keyword evidence="7 9" id="KW-0472">Membrane</keyword>
<dbReference type="Proteomes" id="UP000422764">
    <property type="component" value="Chromosome"/>
</dbReference>
<dbReference type="AlphaFoldDB" id="A0A6I6ETR2"/>
<feature type="transmembrane region" description="Helical" evidence="9">
    <location>
        <begin position="367"/>
        <end position="397"/>
    </location>
</feature>
<comment type="subcellular location">
    <subcellularLocation>
        <location evidence="1">Membrane</location>
        <topology evidence="1">Multi-pass membrane protein</topology>
    </subcellularLocation>
</comment>
<sequence length="650" mass="73343">MAIVKMNKFTLFAFEREKEALLKNLQRFEGVQFVDLQTQSENEEISFLESAAEDKGIMDIENELSKIRFSLDYLKPYMEKQGGLKALKEGKKAITFEELDEAVKKINWEGIYEDLRGKEEKQNYLTNEKSKIESEIESLKPWTNFDGKFGDLTGLKFSTSFLGSIPQGLKDGFIEEFERELSNAYLEIINEGREEANLLVLVLKDEEDKALDILKKYGFTKTTVNYDGNPNEIIQGYKKRFEEIEKENGQTVEELKKLKNYQEDIELLYEYYSNELDRAKAGLNFLKSHSVVVIQGWNTSSTNKELENIIKGVVNDYYYLEFEEVQDTDDVPILLKNNGFVESFESIVGMYSLPNYGEIDPTPILSIFYVVFFGMMLSDAAYGLIMVIATAVTLKFFNINENLRKSVKLFLYLGLSTVVWGAIYGSWFGDAPITIFGLKSIPKVIDPSSNIIQVMTLALALGGIHIFAGLGIKAYILIREKKYLDALYDVGFWYITLIGGILFGIKIVPGVTKWMLFGGLIALFLTQGRDAKSIGGKIGGGLYGVYGITSYIGDFVSYSRLLALGLATGFIGSAFNLMIGLVPSPFKYIVGPIIFVVGHLFNLGINALGSYVHANRLQYLEFFGKFYEGGGKPFRPLKATSKYFEVVKEK</sequence>
<dbReference type="InterPro" id="IPR002490">
    <property type="entry name" value="V-ATPase_116kDa_su"/>
</dbReference>
<evidence type="ECO:0000256" key="5">
    <source>
        <dbReference type="ARBA" id="ARBA00022989"/>
    </source>
</evidence>
<keyword evidence="5 9" id="KW-1133">Transmembrane helix</keyword>
<keyword evidence="6" id="KW-0406">Ion transport</keyword>
<keyword evidence="4 9" id="KW-0812">Transmembrane</keyword>
<feature type="transmembrane region" description="Helical" evidence="9">
    <location>
        <begin position="409"/>
        <end position="429"/>
    </location>
</feature>
<dbReference type="PANTHER" id="PTHR11629">
    <property type="entry name" value="VACUOLAR PROTON ATPASES"/>
    <property type="match status" value="1"/>
</dbReference>
<feature type="transmembrane region" description="Helical" evidence="9">
    <location>
        <begin position="486"/>
        <end position="505"/>
    </location>
</feature>
<dbReference type="GO" id="GO:0033179">
    <property type="term" value="C:proton-transporting V-type ATPase, V0 domain"/>
    <property type="evidence" value="ECO:0007669"/>
    <property type="project" value="InterPro"/>
</dbReference>
<keyword evidence="11" id="KW-1185">Reference proteome</keyword>
<keyword evidence="8" id="KW-0175">Coiled coil</keyword>
<evidence type="ECO:0000256" key="1">
    <source>
        <dbReference type="ARBA" id="ARBA00004141"/>
    </source>
</evidence>
<feature type="coiled-coil region" evidence="8">
    <location>
        <begin position="234"/>
        <end position="261"/>
    </location>
</feature>
<feature type="transmembrane region" description="Helical" evidence="9">
    <location>
        <begin position="449"/>
        <end position="474"/>
    </location>
</feature>
<dbReference type="GO" id="GO:0046961">
    <property type="term" value="F:proton-transporting ATPase activity, rotational mechanism"/>
    <property type="evidence" value="ECO:0007669"/>
    <property type="project" value="InterPro"/>
</dbReference>
<keyword evidence="3" id="KW-0813">Transport</keyword>
<accession>A0A6I6ETR2</accession>
<feature type="transmembrane region" description="Helical" evidence="9">
    <location>
        <begin position="561"/>
        <end position="582"/>
    </location>
</feature>
<evidence type="ECO:0000256" key="4">
    <source>
        <dbReference type="ARBA" id="ARBA00022692"/>
    </source>
</evidence>
<evidence type="ECO:0000256" key="2">
    <source>
        <dbReference type="ARBA" id="ARBA00009904"/>
    </source>
</evidence>
<evidence type="ECO:0000256" key="6">
    <source>
        <dbReference type="ARBA" id="ARBA00023065"/>
    </source>
</evidence>
<evidence type="ECO:0000313" key="10">
    <source>
        <dbReference type="EMBL" id="QGU95700.1"/>
    </source>
</evidence>
<evidence type="ECO:0000256" key="7">
    <source>
        <dbReference type="ARBA" id="ARBA00023136"/>
    </source>
</evidence>
<dbReference type="GO" id="GO:0016471">
    <property type="term" value="C:vacuolar proton-transporting V-type ATPase complex"/>
    <property type="evidence" value="ECO:0007669"/>
    <property type="project" value="TreeGrafter"/>
</dbReference>
<dbReference type="GO" id="GO:0007035">
    <property type="term" value="P:vacuolar acidification"/>
    <property type="evidence" value="ECO:0007669"/>
    <property type="project" value="TreeGrafter"/>
</dbReference>
<dbReference type="PANTHER" id="PTHR11629:SF63">
    <property type="entry name" value="V-TYPE PROTON ATPASE SUBUNIT A"/>
    <property type="match status" value="1"/>
</dbReference>
<dbReference type="EMBL" id="CP046522">
    <property type="protein sequence ID" value="QGU95700.1"/>
    <property type="molecule type" value="Genomic_DNA"/>
</dbReference>
<evidence type="ECO:0000256" key="9">
    <source>
        <dbReference type="SAM" id="Phobius"/>
    </source>
</evidence>
<gene>
    <name evidence="10" type="ORF">GOM49_11905</name>
</gene>
<evidence type="ECO:0000256" key="8">
    <source>
        <dbReference type="SAM" id="Coils"/>
    </source>
</evidence>
<comment type="similarity">
    <text evidence="2">Belongs to the V-ATPase 116 kDa subunit family.</text>
</comment>
<feature type="transmembrane region" description="Helical" evidence="9">
    <location>
        <begin position="588"/>
        <end position="608"/>
    </location>
</feature>
<name>A0A6I6ETR2_9CLOT</name>
<proteinExistence type="inferred from homology"/>
<dbReference type="Pfam" id="PF01496">
    <property type="entry name" value="V_ATPase_I"/>
    <property type="match status" value="1"/>
</dbReference>
<organism evidence="10 11">
    <name type="scientific">Clostridium bovifaecis</name>
    <dbReference type="NCBI Taxonomy" id="2184719"/>
    <lineage>
        <taxon>Bacteria</taxon>
        <taxon>Bacillati</taxon>
        <taxon>Bacillota</taxon>
        <taxon>Clostridia</taxon>
        <taxon>Eubacteriales</taxon>
        <taxon>Clostridiaceae</taxon>
        <taxon>Clostridium</taxon>
    </lineage>
</organism>
<protein>
    <submittedName>
        <fullName evidence="10">V-type ATP synthase subunit I</fullName>
    </submittedName>
</protein>
<dbReference type="GO" id="GO:0051117">
    <property type="term" value="F:ATPase binding"/>
    <property type="evidence" value="ECO:0007669"/>
    <property type="project" value="TreeGrafter"/>
</dbReference>
<evidence type="ECO:0000256" key="3">
    <source>
        <dbReference type="ARBA" id="ARBA00022448"/>
    </source>
</evidence>
<reference evidence="10 11" key="1">
    <citation type="submission" date="2019-12" db="EMBL/GenBank/DDBJ databases">
        <title>Genome sequenceing of Clostridium bovifaecis.</title>
        <authorList>
            <person name="Yao Y."/>
        </authorList>
    </citation>
    <scope>NUCLEOTIDE SEQUENCE [LARGE SCALE GENOMIC DNA]</scope>
    <source>
        <strain evidence="10 11">BXX</strain>
    </source>
</reference>
<evidence type="ECO:0000313" key="11">
    <source>
        <dbReference type="Proteomes" id="UP000422764"/>
    </source>
</evidence>